<dbReference type="Pfam" id="PF03061">
    <property type="entry name" value="4HBT"/>
    <property type="match status" value="1"/>
</dbReference>
<comment type="caution">
    <text evidence="3">The sequence shown here is derived from an EMBL/GenBank/DDBJ whole genome shotgun (WGS) entry which is preliminary data.</text>
</comment>
<protein>
    <submittedName>
        <fullName evidence="3">Uncharacterized protein (TIGR00369 family)</fullName>
    </submittedName>
</protein>
<evidence type="ECO:0000313" key="3">
    <source>
        <dbReference type="EMBL" id="MDQ0177692.1"/>
    </source>
</evidence>
<dbReference type="RefSeq" id="WP_307231901.1">
    <property type="nucleotide sequence ID" value="NZ_JAUSTT010000025.1"/>
</dbReference>
<dbReference type="InterPro" id="IPR003736">
    <property type="entry name" value="PAAI_dom"/>
</dbReference>
<dbReference type="PANTHER" id="PTHR47260">
    <property type="entry name" value="UPF0644 PROTEIN PB2B4.06"/>
    <property type="match status" value="1"/>
</dbReference>
<dbReference type="InterPro" id="IPR029069">
    <property type="entry name" value="HotDog_dom_sf"/>
</dbReference>
<name>A0ABT9WXT9_9BACI</name>
<dbReference type="EMBL" id="JAUSTT010000025">
    <property type="protein sequence ID" value="MDQ0177692.1"/>
    <property type="molecule type" value="Genomic_DNA"/>
</dbReference>
<evidence type="ECO:0000259" key="2">
    <source>
        <dbReference type="Pfam" id="PF03061"/>
    </source>
</evidence>
<dbReference type="NCBIfam" id="TIGR00369">
    <property type="entry name" value="unchar_dom_1"/>
    <property type="match status" value="1"/>
</dbReference>
<dbReference type="PANTHER" id="PTHR47260:SF3">
    <property type="entry name" value="THIOESTERASE FAMILY PROTEIN (AFU_ORTHOLOGUE AFUA_7G03960)"/>
    <property type="match status" value="1"/>
</dbReference>
<evidence type="ECO:0000313" key="4">
    <source>
        <dbReference type="Proteomes" id="UP001223586"/>
    </source>
</evidence>
<dbReference type="Gene3D" id="3.10.129.10">
    <property type="entry name" value="Hotdog Thioesterase"/>
    <property type="match status" value="1"/>
</dbReference>
<organism evidence="3 4">
    <name type="scientific">Bacillus chungangensis</name>
    <dbReference type="NCBI Taxonomy" id="587633"/>
    <lineage>
        <taxon>Bacteria</taxon>
        <taxon>Bacillati</taxon>
        <taxon>Bacillota</taxon>
        <taxon>Bacilli</taxon>
        <taxon>Bacillales</taxon>
        <taxon>Bacillaceae</taxon>
        <taxon>Bacillus</taxon>
    </lineage>
</organism>
<keyword evidence="1" id="KW-0378">Hydrolase</keyword>
<evidence type="ECO:0000256" key="1">
    <source>
        <dbReference type="ARBA" id="ARBA00022801"/>
    </source>
</evidence>
<dbReference type="CDD" id="cd03443">
    <property type="entry name" value="PaaI_thioesterase"/>
    <property type="match status" value="1"/>
</dbReference>
<dbReference type="InterPro" id="IPR052061">
    <property type="entry name" value="PTE-AB_protein"/>
</dbReference>
<gene>
    <name evidence="3" type="ORF">J2S08_003573</name>
</gene>
<dbReference type="SUPFAM" id="SSF54637">
    <property type="entry name" value="Thioesterase/thiol ester dehydrase-isomerase"/>
    <property type="match status" value="1"/>
</dbReference>
<reference evidence="3 4" key="1">
    <citation type="submission" date="2023-07" db="EMBL/GenBank/DDBJ databases">
        <title>Genomic Encyclopedia of Type Strains, Phase IV (KMG-IV): sequencing the most valuable type-strain genomes for metagenomic binning, comparative biology and taxonomic classification.</title>
        <authorList>
            <person name="Goeker M."/>
        </authorList>
    </citation>
    <scope>NUCLEOTIDE SEQUENCE [LARGE SCALE GENOMIC DNA]</scope>
    <source>
        <strain evidence="3 4">DSM 23837</strain>
    </source>
</reference>
<dbReference type="InterPro" id="IPR006683">
    <property type="entry name" value="Thioestr_dom"/>
</dbReference>
<accession>A0ABT9WXT9</accession>
<dbReference type="Proteomes" id="UP001223586">
    <property type="component" value="Unassembled WGS sequence"/>
</dbReference>
<sequence length="164" mass="18122">MKDRIRNMLEECLNNATKDDLTVLEQLLNGIKRKQHLKRSSYIGGILQMSHEKQQDYAKVRIPISALTDNSFHIVHGGITATILDTAMGSLANQMLPDDLGAVTSNLHIHYIAPGKGSELCATAKLIHQGTKTMILEGFVHRDDGVKIAHCTGTFYIIQKKKSG</sequence>
<keyword evidence="4" id="KW-1185">Reference proteome</keyword>
<proteinExistence type="predicted"/>
<feature type="domain" description="Thioesterase" evidence="2">
    <location>
        <begin position="73"/>
        <end position="148"/>
    </location>
</feature>